<evidence type="ECO:0000313" key="6">
    <source>
        <dbReference type="EMBL" id="PRY44832.1"/>
    </source>
</evidence>
<dbReference type="SUPFAM" id="SSF51905">
    <property type="entry name" value="FAD/NAD(P)-binding domain"/>
    <property type="match status" value="1"/>
</dbReference>
<dbReference type="PANTHER" id="PTHR43735">
    <property type="entry name" value="APOPTOSIS-INDUCING FACTOR 1"/>
    <property type="match status" value="1"/>
</dbReference>
<dbReference type="GO" id="GO:0050660">
    <property type="term" value="F:flavin adenine dinucleotide binding"/>
    <property type="evidence" value="ECO:0007669"/>
    <property type="project" value="TreeGrafter"/>
</dbReference>
<dbReference type="Proteomes" id="UP000239494">
    <property type="component" value="Unassembled WGS sequence"/>
</dbReference>
<protein>
    <submittedName>
        <fullName evidence="6">NADH dehydrogenase FAD-containing subunit</fullName>
    </submittedName>
</protein>
<keyword evidence="3" id="KW-0274">FAD</keyword>
<name>A0A2T0TGK6_9PSEU</name>
<comment type="similarity">
    <text evidence="1">Belongs to the FAD-dependent oxidoreductase family.</text>
</comment>
<gene>
    <name evidence="6" type="ORF">CLV43_102397</name>
</gene>
<evidence type="ECO:0000259" key="5">
    <source>
        <dbReference type="Pfam" id="PF07992"/>
    </source>
</evidence>
<sequence>MNHTVVVVGGGYGGSMIAKALDDETDVVLIDPREAFVNAAGSLRALTRPEWAANVFFPFDALLRRGRFVRDLAVSVDPKGVVLASGGRVDADYLVLATGSGYPYPAKPRPAALSTAEAVEDLRKTHEELAGADRVLVLGAGPVGLELAGEIKDVWPDKHVVVVDRDERMVPGLLPEVRADLLRQLDGLGVDLRLGTGLVAPPPTEPGRAGRFAVTTDTGEEVVADIWFRAFGVRTNSDHLADGGLTPLTGRGAVPVTERLNVVGYEHVYALGDVTDVPEPKMASYAMQHAEVVAANIRAQLAGEEPTAVYAPDPVRRILLPLGPHGGAGQIPHEGAIVAVTAKTVSERKGLTLFAERFADRFDVG</sequence>
<dbReference type="AlphaFoldDB" id="A0A2T0TGK6"/>
<keyword evidence="2" id="KW-0285">Flavoprotein</keyword>
<dbReference type="OrthoDB" id="3248171at2"/>
<evidence type="ECO:0000256" key="2">
    <source>
        <dbReference type="ARBA" id="ARBA00022630"/>
    </source>
</evidence>
<feature type="domain" description="FAD/NAD(P)-binding" evidence="5">
    <location>
        <begin position="4"/>
        <end position="290"/>
    </location>
</feature>
<comment type="caution">
    <text evidence="6">The sequence shown here is derived from an EMBL/GenBank/DDBJ whole genome shotgun (WGS) entry which is preliminary data.</text>
</comment>
<dbReference type="Gene3D" id="3.50.50.100">
    <property type="match status" value="1"/>
</dbReference>
<organism evidence="6 7">
    <name type="scientific">Umezawaea tangerina</name>
    <dbReference type="NCBI Taxonomy" id="84725"/>
    <lineage>
        <taxon>Bacteria</taxon>
        <taxon>Bacillati</taxon>
        <taxon>Actinomycetota</taxon>
        <taxon>Actinomycetes</taxon>
        <taxon>Pseudonocardiales</taxon>
        <taxon>Pseudonocardiaceae</taxon>
        <taxon>Umezawaea</taxon>
    </lineage>
</organism>
<evidence type="ECO:0000256" key="4">
    <source>
        <dbReference type="ARBA" id="ARBA00023002"/>
    </source>
</evidence>
<dbReference type="RefSeq" id="WP_106186415.1">
    <property type="nucleotide sequence ID" value="NZ_PVTF01000002.1"/>
</dbReference>
<evidence type="ECO:0000256" key="3">
    <source>
        <dbReference type="ARBA" id="ARBA00022827"/>
    </source>
</evidence>
<dbReference type="PRINTS" id="PR00368">
    <property type="entry name" value="FADPNR"/>
</dbReference>
<keyword evidence="7" id="KW-1185">Reference proteome</keyword>
<dbReference type="PANTHER" id="PTHR43735:SF3">
    <property type="entry name" value="FERROPTOSIS SUPPRESSOR PROTEIN 1"/>
    <property type="match status" value="1"/>
</dbReference>
<dbReference type="GO" id="GO:0004174">
    <property type="term" value="F:electron-transferring-flavoprotein dehydrogenase activity"/>
    <property type="evidence" value="ECO:0007669"/>
    <property type="project" value="TreeGrafter"/>
</dbReference>
<evidence type="ECO:0000313" key="7">
    <source>
        <dbReference type="Proteomes" id="UP000239494"/>
    </source>
</evidence>
<dbReference type="EMBL" id="PVTF01000002">
    <property type="protein sequence ID" value="PRY44832.1"/>
    <property type="molecule type" value="Genomic_DNA"/>
</dbReference>
<dbReference type="InterPro" id="IPR036188">
    <property type="entry name" value="FAD/NAD-bd_sf"/>
</dbReference>
<accession>A0A2T0TGK6</accession>
<reference evidence="6 7" key="1">
    <citation type="submission" date="2018-03" db="EMBL/GenBank/DDBJ databases">
        <title>Genomic Encyclopedia of Archaeal and Bacterial Type Strains, Phase II (KMG-II): from individual species to whole genera.</title>
        <authorList>
            <person name="Goeker M."/>
        </authorList>
    </citation>
    <scope>NUCLEOTIDE SEQUENCE [LARGE SCALE GENOMIC DNA]</scope>
    <source>
        <strain evidence="6 7">DSM 44720</strain>
    </source>
</reference>
<dbReference type="GO" id="GO:0005737">
    <property type="term" value="C:cytoplasm"/>
    <property type="evidence" value="ECO:0007669"/>
    <property type="project" value="TreeGrafter"/>
</dbReference>
<proteinExistence type="inferred from homology"/>
<keyword evidence="4" id="KW-0560">Oxidoreductase</keyword>
<dbReference type="InterPro" id="IPR023753">
    <property type="entry name" value="FAD/NAD-binding_dom"/>
</dbReference>
<dbReference type="Pfam" id="PF07992">
    <property type="entry name" value="Pyr_redox_2"/>
    <property type="match status" value="1"/>
</dbReference>
<evidence type="ECO:0000256" key="1">
    <source>
        <dbReference type="ARBA" id="ARBA00006442"/>
    </source>
</evidence>